<evidence type="ECO:0000313" key="5">
    <source>
        <dbReference type="EMBL" id="MFJ5444799.1"/>
    </source>
</evidence>
<comment type="caution">
    <text evidence="5">The sequence shown here is derived from an EMBL/GenBank/DDBJ whole genome shotgun (WGS) entry which is preliminary data.</text>
</comment>
<keyword evidence="3" id="KW-0046">Antibiotic resistance</keyword>
<organism evidence="5 6">
    <name type="scientific">Methylobacillus methanolivorans</name>
    <dbReference type="NCBI Taxonomy" id="1848927"/>
    <lineage>
        <taxon>Bacteria</taxon>
        <taxon>Pseudomonadati</taxon>
        <taxon>Pseudomonadota</taxon>
        <taxon>Betaproteobacteria</taxon>
        <taxon>Nitrosomonadales</taxon>
        <taxon>Methylophilaceae</taxon>
        <taxon>Methylobacillus</taxon>
    </lineage>
</organism>
<comment type="similarity">
    <text evidence="1">Belongs to the bleomycin resistance protein family.</text>
</comment>
<name>A0ABW8GHL2_9PROT</name>
<dbReference type="Gene3D" id="3.10.180.10">
    <property type="entry name" value="2,3-Dihydroxybiphenyl 1,2-Dioxygenase, domain 1"/>
    <property type="match status" value="1"/>
</dbReference>
<dbReference type="Proteomes" id="UP001617669">
    <property type="component" value="Unassembled WGS sequence"/>
</dbReference>
<dbReference type="PROSITE" id="PS51819">
    <property type="entry name" value="VOC"/>
    <property type="match status" value="1"/>
</dbReference>
<evidence type="ECO:0000256" key="1">
    <source>
        <dbReference type="ARBA" id="ARBA00011051"/>
    </source>
</evidence>
<gene>
    <name evidence="5" type="ORF">ACIKP9_01005</name>
</gene>
<dbReference type="InterPro" id="IPR000335">
    <property type="entry name" value="Bleomycin-R"/>
</dbReference>
<evidence type="ECO:0000259" key="4">
    <source>
        <dbReference type="PROSITE" id="PS51819"/>
    </source>
</evidence>
<dbReference type="InterPro" id="IPR037523">
    <property type="entry name" value="VOC_core"/>
</dbReference>
<sequence length="123" mass="13806">MKKVTQQVVPAVRVASYALSKPFYEKLGFHELWTHQFEPGLPFFAAIARDDMQVFLTEHTGDCAFGALVHFYVDDVDAVHLEFLQQGLHVTEPPGNDLGPSVRNMLMVDPDGNRLNFVTVTES</sequence>
<dbReference type="Pfam" id="PF19581">
    <property type="entry name" value="Glyoxalase_7"/>
    <property type="match status" value="1"/>
</dbReference>
<dbReference type="RefSeq" id="WP_400878108.1">
    <property type="nucleotide sequence ID" value="NZ_JBIWXY010000001.1"/>
</dbReference>
<reference evidence="5 6" key="1">
    <citation type="submission" date="2024-11" db="EMBL/GenBank/DDBJ databases">
        <authorList>
            <person name="Kaparullina E.N."/>
            <person name="Delegan Y.A."/>
            <person name="Doronina N.V."/>
        </authorList>
    </citation>
    <scope>NUCLEOTIDE SEQUENCE [LARGE SCALE GENOMIC DNA]</scope>
    <source>
        <strain evidence="5 6">7sh_L</strain>
    </source>
</reference>
<dbReference type="InterPro" id="IPR029068">
    <property type="entry name" value="Glyas_Bleomycin-R_OHBP_Dase"/>
</dbReference>
<dbReference type="SUPFAM" id="SSF54593">
    <property type="entry name" value="Glyoxalase/Bleomycin resistance protein/Dihydroxybiphenyl dioxygenase"/>
    <property type="match status" value="1"/>
</dbReference>
<dbReference type="EMBL" id="JBIWXY010000001">
    <property type="protein sequence ID" value="MFJ5444799.1"/>
    <property type="molecule type" value="Genomic_DNA"/>
</dbReference>
<proteinExistence type="inferred from homology"/>
<protein>
    <recommendedName>
        <fullName evidence="2">Bleomycin resistance protein</fullName>
    </recommendedName>
</protein>
<evidence type="ECO:0000256" key="2">
    <source>
        <dbReference type="ARBA" id="ARBA00021572"/>
    </source>
</evidence>
<evidence type="ECO:0000256" key="3">
    <source>
        <dbReference type="ARBA" id="ARBA00023251"/>
    </source>
</evidence>
<keyword evidence="6" id="KW-1185">Reference proteome</keyword>
<evidence type="ECO:0000313" key="6">
    <source>
        <dbReference type="Proteomes" id="UP001617669"/>
    </source>
</evidence>
<accession>A0ABW8GHL2</accession>
<feature type="domain" description="VOC" evidence="4">
    <location>
        <begin position="4"/>
        <end position="120"/>
    </location>
</feature>